<dbReference type="Gene3D" id="2.40.40.10">
    <property type="entry name" value="RlpA-like domain"/>
    <property type="match status" value="1"/>
</dbReference>
<gene>
    <name evidence="2" type="ORF">OIDMADRAFT_119011</name>
</gene>
<proteinExistence type="predicted"/>
<name>A0A0C3CVN2_OIDMZ</name>
<dbReference type="HOGENOM" id="CLU_068309_0_0_1"/>
<dbReference type="Proteomes" id="UP000054321">
    <property type="component" value="Unassembled WGS sequence"/>
</dbReference>
<dbReference type="CDD" id="cd22191">
    <property type="entry name" value="DPBB_RlpA_EXP_N-like"/>
    <property type="match status" value="1"/>
</dbReference>
<accession>A0A0C3CVN2</accession>
<feature type="compositionally biased region" description="Low complexity" evidence="1">
    <location>
        <begin position="187"/>
        <end position="207"/>
    </location>
</feature>
<organism evidence="2 3">
    <name type="scientific">Oidiodendron maius (strain Zn)</name>
    <dbReference type="NCBI Taxonomy" id="913774"/>
    <lineage>
        <taxon>Eukaryota</taxon>
        <taxon>Fungi</taxon>
        <taxon>Dikarya</taxon>
        <taxon>Ascomycota</taxon>
        <taxon>Pezizomycotina</taxon>
        <taxon>Leotiomycetes</taxon>
        <taxon>Leotiomycetes incertae sedis</taxon>
        <taxon>Myxotrichaceae</taxon>
        <taxon>Oidiodendron</taxon>
    </lineage>
</organism>
<evidence type="ECO:0000256" key="1">
    <source>
        <dbReference type="SAM" id="MobiDB-lite"/>
    </source>
</evidence>
<evidence type="ECO:0000313" key="2">
    <source>
        <dbReference type="EMBL" id="KIN03064.1"/>
    </source>
</evidence>
<keyword evidence="3" id="KW-1185">Reference proteome</keyword>
<dbReference type="InterPro" id="IPR036908">
    <property type="entry name" value="RlpA-like_sf"/>
</dbReference>
<dbReference type="EMBL" id="KN832874">
    <property type="protein sequence ID" value="KIN03064.1"/>
    <property type="molecule type" value="Genomic_DNA"/>
</dbReference>
<evidence type="ECO:0000313" key="3">
    <source>
        <dbReference type="Proteomes" id="UP000054321"/>
    </source>
</evidence>
<dbReference type="AlphaFoldDB" id="A0A0C3CVN2"/>
<sequence>KMKTQSLIAAAGLFYASRVYSQDTIYSGTGFGTYYYDVEQLDACGNDFGPQNEGAVECSLSTALSLDQVNSQYLVAMNHSQLVGDMATYCGKRVIVSVNGVPSSLPLFIGDGCQRCGTGSSSSDSWDPNGAPGLDFSYSVLSELSSSACSDGHISISWEIVDDTLYNFDTNAPGSPEGPVGDSGSNSPATTAAAADPTPASQATDPALSPSVDSSTEDPAPTTLPCATGAWQCNANVLEQCLNDSWTARFTCDTGLTCQGGSSPYCAP</sequence>
<feature type="non-terminal residue" evidence="2">
    <location>
        <position position="1"/>
    </location>
</feature>
<feature type="region of interest" description="Disordered" evidence="1">
    <location>
        <begin position="169"/>
        <end position="223"/>
    </location>
</feature>
<dbReference type="InParanoid" id="A0A0C3CVN2"/>
<reference evidence="3" key="2">
    <citation type="submission" date="2015-01" db="EMBL/GenBank/DDBJ databases">
        <title>Evolutionary Origins and Diversification of the Mycorrhizal Mutualists.</title>
        <authorList>
            <consortium name="DOE Joint Genome Institute"/>
            <consortium name="Mycorrhizal Genomics Consortium"/>
            <person name="Kohler A."/>
            <person name="Kuo A."/>
            <person name="Nagy L.G."/>
            <person name="Floudas D."/>
            <person name="Copeland A."/>
            <person name="Barry K.W."/>
            <person name="Cichocki N."/>
            <person name="Veneault-Fourrey C."/>
            <person name="LaButti K."/>
            <person name="Lindquist E.A."/>
            <person name="Lipzen A."/>
            <person name="Lundell T."/>
            <person name="Morin E."/>
            <person name="Murat C."/>
            <person name="Riley R."/>
            <person name="Ohm R."/>
            <person name="Sun H."/>
            <person name="Tunlid A."/>
            <person name="Henrissat B."/>
            <person name="Grigoriev I.V."/>
            <person name="Hibbett D.S."/>
            <person name="Martin F."/>
        </authorList>
    </citation>
    <scope>NUCLEOTIDE SEQUENCE [LARGE SCALE GENOMIC DNA]</scope>
    <source>
        <strain evidence="3">Zn</strain>
    </source>
</reference>
<reference evidence="2 3" key="1">
    <citation type="submission" date="2014-04" db="EMBL/GenBank/DDBJ databases">
        <authorList>
            <consortium name="DOE Joint Genome Institute"/>
            <person name="Kuo A."/>
            <person name="Martino E."/>
            <person name="Perotto S."/>
            <person name="Kohler A."/>
            <person name="Nagy L.G."/>
            <person name="Floudas D."/>
            <person name="Copeland A."/>
            <person name="Barry K.W."/>
            <person name="Cichocki N."/>
            <person name="Veneault-Fourrey C."/>
            <person name="LaButti K."/>
            <person name="Lindquist E.A."/>
            <person name="Lipzen A."/>
            <person name="Lundell T."/>
            <person name="Morin E."/>
            <person name="Murat C."/>
            <person name="Sun H."/>
            <person name="Tunlid A."/>
            <person name="Henrissat B."/>
            <person name="Grigoriev I.V."/>
            <person name="Hibbett D.S."/>
            <person name="Martin F."/>
            <person name="Nordberg H.P."/>
            <person name="Cantor M.N."/>
            <person name="Hua S.X."/>
        </authorList>
    </citation>
    <scope>NUCLEOTIDE SEQUENCE [LARGE SCALE GENOMIC DNA]</scope>
    <source>
        <strain evidence="2 3">Zn</strain>
    </source>
</reference>
<protein>
    <submittedName>
        <fullName evidence="2">Uncharacterized protein</fullName>
    </submittedName>
</protein>